<dbReference type="InterPro" id="IPR009057">
    <property type="entry name" value="Homeodomain-like_sf"/>
</dbReference>
<dbReference type="SUPFAM" id="SSF46689">
    <property type="entry name" value="Homeodomain-like"/>
    <property type="match status" value="1"/>
</dbReference>
<dbReference type="SMART" id="SM00342">
    <property type="entry name" value="HTH_ARAC"/>
    <property type="match status" value="1"/>
</dbReference>
<evidence type="ECO:0000256" key="3">
    <source>
        <dbReference type="ARBA" id="ARBA00023163"/>
    </source>
</evidence>
<name>A0AAU7Y6V4_9PSED</name>
<dbReference type="PANTHER" id="PTHR47894">
    <property type="entry name" value="HTH-TYPE TRANSCRIPTIONAL REGULATOR GADX"/>
    <property type="match status" value="1"/>
</dbReference>
<dbReference type="Gene3D" id="1.10.10.60">
    <property type="entry name" value="Homeodomain-like"/>
    <property type="match status" value="1"/>
</dbReference>
<dbReference type="InterPro" id="IPR032687">
    <property type="entry name" value="AraC-type_N"/>
</dbReference>
<dbReference type="RefSeq" id="WP_350447979.1">
    <property type="nucleotide sequence ID" value="NZ_CP158373.1"/>
</dbReference>
<gene>
    <name evidence="5" type="ORF">ABS648_07705</name>
</gene>
<evidence type="ECO:0000256" key="2">
    <source>
        <dbReference type="ARBA" id="ARBA00023125"/>
    </source>
</evidence>
<dbReference type="GO" id="GO:0005829">
    <property type="term" value="C:cytosol"/>
    <property type="evidence" value="ECO:0007669"/>
    <property type="project" value="TreeGrafter"/>
</dbReference>
<feature type="domain" description="HTH araC/xylS-type" evidence="4">
    <location>
        <begin position="242"/>
        <end position="338"/>
    </location>
</feature>
<evidence type="ECO:0000313" key="5">
    <source>
        <dbReference type="EMBL" id="XBY65640.1"/>
    </source>
</evidence>
<organism evidence="5">
    <name type="scientific">Pseudomonas solani</name>
    <dbReference type="NCBI Taxonomy" id="2731552"/>
    <lineage>
        <taxon>Bacteria</taxon>
        <taxon>Pseudomonadati</taxon>
        <taxon>Pseudomonadota</taxon>
        <taxon>Gammaproteobacteria</taxon>
        <taxon>Pseudomonadales</taxon>
        <taxon>Pseudomonadaceae</taxon>
        <taxon>Pseudomonas</taxon>
    </lineage>
</organism>
<dbReference type="GO" id="GO:0000976">
    <property type="term" value="F:transcription cis-regulatory region binding"/>
    <property type="evidence" value="ECO:0007669"/>
    <property type="project" value="TreeGrafter"/>
</dbReference>
<dbReference type="PROSITE" id="PS01124">
    <property type="entry name" value="HTH_ARAC_FAMILY_2"/>
    <property type="match status" value="1"/>
</dbReference>
<dbReference type="PANTHER" id="PTHR47894:SF1">
    <property type="entry name" value="HTH-TYPE TRANSCRIPTIONAL REGULATOR VQSM"/>
    <property type="match status" value="1"/>
</dbReference>
<evidence type="ECO:0000256" key="1">
    <source>
        <dbReference type="ARBA" id="ARBA00023015"/>
    </source>
</evidence>
<dbReference type="GO" id="GO:0003700">
    <property type="term" value="F:DNA-binding transcription factor activity"/>
    <property type="evidence" value="ECO:0007669"/>
    <property type="project" value="InterPro"/>
</dbReference>
<reference evidence="5" key="1">
    <citation type="submission" date="2023-08" db="EMBL/GenBank/DDBJ databases">
        <title>Increased levels of nutrients transform a symbiont into a lethal pathobiont.</title>
        <authorList>
            <person name="Lachnit T."/>
            <person name="Ulrich L."/>
            <person name="Willmer F.M."/>
            <person name="Hasenbein T."/>
            <person name="Steiner L.X."/>
            <person name="Wolters M."/>
            <person name="Herbst E.M."/>
            <person name="Deines P."/>
        </authorList>
    </citation>
    <scope>NUCLEOTIDE SEQUENCE</scope>
    <source>
        <strain evidence="5">T3</strain>
    </source>
</reference>
<accession>A0AAU7Y6V4</accession>
<keyword evidence="3" id="KW-0804">Transcription</keyword>
<dbReference type="EMBL" id="CP158373">
    <property type="protein sequence ID" value="XBY65640.1"/>
    <property type="molecule type" value="Genomic_DNA"/>
</dbReference>
<sequence length="342" mass="37335">MSPTRVSALAVLDLHDLLLQLGAVEVAQLQAVGLSRDRLLASCDPALPLQEQRLDERQLLGLWQLAAGNPALPHIGVLIGQAFNPEKRGLLASLLFQCASVGEALSTFLQHGALMNPSEHWTSRDADGCLCLELAFAAGRGYPQAAVERSLVALVRWGRELAGEGFAPERVEFAGPRPAYAEYFAEAFGAEVQFGCAANRLYLAHGQLARPIRSSNPYLKTLLAERARTALEQVKAETDLAERVRLMIRADLAGGPGIESLCEALHLSRPTLYRRLREQGTSFTELLEQERSQLALQRVRQGEPLQAISEALGFKDVSTFHRAFRRWFGHSPGAARQGGSAP</sequence>
<dbReference type="Pfam" id="PF12833">
    <property type="entry name" value="HTH_18"/>
    <property type="match status" value="1"/>
</dbReference>
<dbReference type="InterPro" id="IPR018060">
    <property type="entry name" value="HTH_AraC"/>
</dbReference>
<proteinExistence type="predicted"/>
<keyword evidence="1" id="KW-0805">Transcription regulation</keyword>
<protein>
    <submittedName>
        <fullName evidence="5">AraC family transcriptional regulator ligand-binding domain-containing protein</fullName>
    </submittedName>
</protein>
<evidence type="ECO:0000259" key="4">
    <source>
        <dbReference type="PROSITE" id="PS01124"/>
    </source>
</evidence>
<dbReference type="AlphaFoldDB" id="A0AAU7Y6V4"/>
<keyword evidence="2" id="KW-0238">DNA-binding</keyword>
<dbReference type="Pfam" id="PF12625">
    <property type="entry name" value="Arabinose_bd"/>
    <property type="match status" value="1"/>
</dbReference>